<dbReference type="InterPro" id="IPR010055">
    <property type="entry name" value="T2SS_protein-GspJ"/>
</dbReference>
<dbReference type="Pfam" id="PF11612">
    <property type="entry name" value="T2SSJ"/>
    <property type="match status" value="1"/>
</dbReference>
<proteinExistence type="inferred from homology"/>
<keyword evidence="7 10" id="KW-0812">Transmembrane</keyword>
<evidence type="ECO:0000256" key="8">
    <source>
        <dbReference type="ARBA" id="ARBA00022989"/>
    </source>
</evidence>
<evidence type="ECO:0000256" key="7">
    <source>
        <dbReference type="ARBA" id="ARBA00022692"/>
    </source>
</evidence>
<organism evidence="11">
    <name type="scientific">uncultured organism</name>
    <dbReference type="NCBI Taxonomy" id="155900"/>
    <lineage>
        <taxon>unclassified sequences</taxon>
        <taxon>environmental samples</taxon>
    </lineage>
</organism>
<feature type="transmembrane region" description="Helical" evidence="10">
    <location>
        <begin position="6"/>
        <end position="30"/>
    </location>
</feature>
<dbReference type="InterPro" id="IPR012902">
    <property type="entry name" value="N_methyl_site"/>
</dbReference>
<comment type="subcellular location">
    <subcellularLocation>
        <location evidence="1">Cell inner membrane</location>
        <topology evidence="1">Single-pass membrane protein</topology>
    </subcellularLocation>
</comment>
<keyword evidence="5" id="KW-0488">Methylation</keyword>
<dbReference type="GO" id="GO:0005886">
    <property type="term" value="C:plasma membrane"/>
    <property type="evidence" value="ECO:0007669"/>
    <property type="project" value="UniProtKB-SubCell"/>
</dbReference>
<evidence type="ECO:0000256" key="10">
    <source>
        <dbReference type="SAM" id="Phobius"/>
    </source>
</evidence>
<evidence type="ECO:0000256" key="2">
    <source>
        <dbReference type="ARBA" id="ARBA00011084"/>
    </source>
</evidence>
<dbReference type="InterPro" id="IPR051621">
    <property type="entry name" value="T2SS_protein_J"/>
</dbReference>
<evidence type="ECO:0000313" key="11">
    <source>
        <dbReference type="EMBL" id="QEA07486.1"/>
    </source>
</evidence>
<dbReference type="SUPFAM" id="SSF54523">
    <property type="entry name" value="Pili subunits"/>
    <property type="match status" value="1"/>
</dbReference>
<keyword evidence="4" id="KW-1003">Cell membrane</keyword>
<name>A0A5B8RFX2_9ZZZZ</name>
<reference evidence="11" key="1">
    <citation type="submission" date="2019-06" db="EMBL/GenBank/DDBJ databases">
        <authorList>
            <person name="Murdoch R.W."/>
            <person name="Fathepure B."/>
        </authorList>
    </citation>
    <scope>NUCLEOTIDE SEQUENCE</scope>
</reference>
<keyword evidence="9 10" id="KW-0472">Membrane</keyword>
<keyword evidence="6" id="KW-0997">Cell inner membrane</keyword>
<keyword evidence="8 10" id="KW-1133">Transmembrane helix</keyword>
<dbReference type="NCBIfam" id="TIGR02532">
    <property type="entry name" value="IV_pilin_GFxxxE"/>
    <property type="match status" value="1"/>
</dbReference>
<dbReference type="AlphaFoldDB" id="A0A5B8RFX2"/>
<gene>
    <name evidence="11" type="primary">xcpW</name>
    <name evidence="11" type="ORF">KBTEX_03842</name>
</gene>
<dbReference type="PROSITE" id="PS00409">
    <property type="entry name" value="PROKAR_NTER_METHYL"/>
    <property type="match status" value="1"/>
</dbReference>
<evidence type="ECO:0000256" key="5">
    <source>
        <dbReference type="ARBA" id="ARBA00022481"/>
    </source>
</evidence>
<dbReference type="PANTHER" id="PTHR39583">
    <property type="entry name" value="TYPE II SECRETION SYSTEM PROTEIN J-RELATED"/>
    <property type="match status" value="1"/>
</dbReference>
<evidence type="ECO:0000256" key="1">
    <source>
        <dbReference type="ARBA" id="ARBA00004377"/>
    </source>
</evidence>
<sequence>MTRGGGFTLIELLVAVAIFAVVSVIAYGGLTTVMDTRERVDTETARLASVQTAFTVMARDFRSATPLRGYRDRRGDPQVPLHADDETLMLVHGGRPNPLGRRRSHFERIAYAVRDGALVRERHTMVDSPYEPQVARTVLLDGVTEVRFRFLLDDWRATWPPPASADTEVPVLPRAVAIRLRHPDYGVLRRVFLLP</sequence>
<evidence type="ECO:0000256" key="3">
    <source>
        <dbReference type="ARBA" id="ARBA00021539"/>
    </source>
</evidence>
<comment type="similarity">
    <text evidence="2">Belongs to the GSP J family.</text>
</comment>
<dbReference type="EMBL" id="MN079261">
    <property type="protein sequence ID" value="QEA07486.1"/>
    <property type="molecule type" value="Genomic_DNA"/>
</dbReference>
<accession>A0A5B8RFX2</accession>
<protein>
    <recommendedName>
        <fullName evidence="3">Type II secretion system protein J</fullName>
    </recommendedName>
</protein>
<dbReference type="InterPro" id="IPR045584">
    <property type="entry name" value="Pilin-like"/>
</dbReference>
<dbReference type="Pfam" id="PF07963">
    <property type="entry name" value="N_methyl"/>
    <property type="match status" value="1"/>
</dbReference>
<dbReference type="PANTHER" id="PTHR39583:SF2">
    <property type="entry name" value="TYPE II SECRETION SYSTEM PROTEIN J"/>
    <property type="match status" value="1"/>
</dbReference>
<dbReference type="Gene3D" id="2.10.70.20">
    <property type="entry name" value="gspk-gspi-gspj complex like domains"/>
    <property type="match status" value="1"/>
</dbReference>
<evidence type="ECO:0000256" key="9">
    <source>
        <dbReference type="ARBA" id="ARBA00023136"/>
    </source>
</evidence>
<evidence type="ECO:0000256" key="4">
    <source>
        <dbReference type="ARBA" id="ARBA00022475"/>
    </source>
</evidence>
<dbReference type="Gene3D" id="3.10.610.10">
    <property type="entry name" value="GSPII I/J protein-like"/>
    <property type="match status" value="1"/>
</dbReference>
<evidence type="ECO:0000256" key="6">
    <source>
        <dbReference type="ARBA" id="ARBA00022519"/>
    </source>
</evidence>
<dbReference type="NCBIfam" id="TIGR01711">
    <property type="entry name" value="gspJ"/>
    <property type="match status" value="1"/>
</dbReference>